<evidence type="ECO:0000313" key="2">
    <source>
        <dbReference type="Proteomes" id="UP000515733"/>
    </source>
</evidence>
<name>A0A6S6XN77_9PROT</name>
<evidence type="ECO:0000313" key="1">
    <source>
        <dbReference type="EMBL" id="CAB1367371.1"/>
    </source>
</evidence>
<proteinExistence type="predicted"/>
<dbReference type="RefSeq" id="WP_170228147.1">
    <property type="nucleotide sequence ID" value="NZ_LR778301.1"/>
</dbReference>
<accession>A0A6S6XN77</accession>
<protein>
    <recommendedName>
        <fullName evidence="3">Alpha/beta hydrolase</fullName>
    </recommendedName>
</protein>
<keyword evidence="2" id="KW-1185">Reference proteome</keyword>
<dbReference type="InterPro" id="IPR029058">
    <property type="entry name" value="AB_hydrolase_fold"/>
</dbReference>
<gene>
    <name evidence="1" type="ORF">DENOEST_0199</name>
</gene>
<dbReference type="AlphaFoldDB" id="A0A6S6XN77"/>
<dbReference type="Gene3D" id="3.40.50.1820">
    <property type="entry name" value="alpha/beta hydrolase"/>
    <property type="match status" value="1"/>
</dbReference>
<organism evidence="1 2">
    <name type="scientific">Denitratisoma oestradiolicum</name>
    <dbReference type="NCBI Taxonomy" id="311182"/>
    <lineage>
        <taxon>Bacteria</taxon>
        <taxon>Pseudomonadati</taxon>
        <taxon>Pseudomonadota</taxon>
        <taxon>Betaproteobacteria</taxon>
        <taxon>Nitrosomonadales</taxon>
        <taxon>Sterolibacteriaceae</taxon>
        <taxon>Denitratisoma</taxon>
    </lineage>
</organism>
<reference evidence="1 2" key="1">
    <citation type="submission" date="2020-03" db="EMBL/GenBank/DDBJ databases">
        <authorList>
            <consortium name="Genoscope - CEA"/>
            <person name="William W."/>
        </authorList>
    </citation>
    <scope>NUCLEOTIDE SEQUENCE [LARGE SCALE GENOMIC DNA]</scope>
    <source>
        <strain evidence="2">DSM 16959</strain>
    </source>
</reference>
<dbReference type="EMBL" id="LR778301">
    <property type="protein sequence ID" value="CAB1367371.1"/>
    <property type="molecule type" value="Genomic_DNA"/>
</dbReference>
<dbReference type="SUPFAM" id="SSF53474">
    <property type="entry name" value="alpha/beta-Hydrolases"/>
    <property type="match status" value="1"/>
</dbReference>
<evidence type="ECO:0008006" key="3">
    <source>
        <dbReference type="Google" id="ProtNLM"/>
    </source>
</evidence>
<sequence>MYGFCLADLKAALSCAAFLFLLTGCGGSAALRQKTLALAQGGGLLVQEIAPRQFPLLVLGRLGDKPVTTISIYIEGDGAPWPSPYHPPRDPTPTSATVLNMAMMDPEPNTVYLGRPCQYLGVQALANCDPSYRDEGRFAPEVIAEYDHILDTLKRQTGALKLHITGYSGGGVVAALLAAHRTDVARWTTVAAPLDLEAWTNHQGISPMTKSMDPGRLPMDTLPPGFHWAGGEDRVVPLTVSQSFIERHGGTLRVMPNFDHVCCWAQQWAHLLKDASQ</sequence>
<dbReference type="KEGG" id="doe:DENOEST_0199"/>
<dbReference type="Proteomes" id="UP000515733">
    <property type="component" value="Chromosome"/>
</dbReference>